<reference evidence="1 2" key="1">
    <citation type="submission" date="2017-04" db="EMBL/GenBank/DDBJ databases">
        <authorList>
            <person name="Afonso C.L."/>
            <person name="Miller P.J."/>
            <person name="Scott M.A."/>
            <person name="Spackman E."/>
            <person name="Goraichik I."/>
            <person name="Dimitrov K.M."/>
            <person name="Suarez D.L."/>
            <person name="Swayne D.E."/>
        </authorList>
    </citation>
    <scope>NUCLEOTIDE SEQUENCE [LARGE SCALE GENOMIC DNA]</scope>
    <source>
        <strain evidence="1 2">KR-140</strain>
    </source>
</reference>
<name>A0A1W1UK29_9DEIO</name>
<evidence type="ECO:0000313" key="2">
    <source>
        <dbReference type="Proteomes" id="UP000192582"/>
    </source>
</evidence>
<sequence>MPQLVEDYGYHLTPAMIVGMSWQHTFLADYFQIAVIRRLNENHTRLGIDSLEYRIGWQDGYRAALRDARQEHVGWWLHQRETFNPKVGLTPVEVKNVLLGEEWQTVSSRENSTAHPVVLLTWVERRVLKMYAVELERETMHQRPIEIIWS</sequence>
<dbReference type="AlphaFoldDB" id="A0A1W1UK29"/>
<gene>
    <name evidence="1" type="ORF">SAMN00790413_04463</name>
</gene>
<dbReference type="OrthoDB" id="9857173at2"/>
<keyword evidence="2" id="KW-1185">Reference proteome</keyword>
<proteinExistence type="predicted"/>
<organism evidence="1 2">
    <name type="scientific">Deinococcus hopiensis KR-140</name>
    <dbReference type="NCBI Taxonomy" id="695939"/>
    <lineage>
        <taxon>Bacteria</taxon>
        <taxon>Thermotogati</taxon>
        <taxon>Deinococcota</taxon>
        <taxon>Deinococci</taxon>
        <taxon>Deinococcales</taxon>
        <taxon>Deinococcaceae</taxon>
        <taxon>Deinococcus</taxon>
    </lineage>
</organism>
<accession>A0A1W1UK29</accession>
<protein>
    <submittedName>
        <fullName evidence="1">Uncharacterized protein</fullName>
    </submittedName>
</protein>
<dbReference type="EMBL" id="FWWU01000005">
    <property type="protein sequence ID" value="SMB81104.1"/>
    <property type="molecule type" value="Genomic_DNA"/>
</dbReference>
<evidence type="ECO:0000313" key="1">
    <source>
        <dbReference type="EMBL" id="SMB81104.1"/>
    </source>
</evidence>
<dbReference type="Proteomes" id="UP000192582">
    <property type="component" value="Unassembled WGS sequence"/>
</dbReference>